<feature type="region of interest" description="Disordered" evidence="3">
    <location>
        <begin position="308"/>
        <end position="327"/>
    </location>
</feature>
<comment type="caution">
    <text evidence="5">The sequence shown here is derived from an EMBL/GenBank/DDBJ whole genome shotgun (WGS) entry which is preliminary data.</text>
</comment>
<dbReference type="EMBL" id="JAMQOT010000006">
    <property type="protein sequence ID" value="MDF9747286.1"/>
    <property type="molecule type" value="Genomic_DNA"/>
</dbReference>
<name>A0A9Q4Q386_9EURY</name>
<dbReference type="InterPro" id="IPR001547">
    <property type="entry name" value="Glyco_hydro_5"/>
</dbReference>
<evidence type="ECO:0000313" key="5">
    <source>
        <dbReference type="EMBL" id="MDF9747286.1"/>
    </source>
</evidence>
<evidence type="ECO:0000313" key="6">
    <source>
        <dbReference type="Proteomes" id="UP001154061"/>
    </source>
</evidence>
<dbReference type="PANTHER" id="PTHR34142:SF1">
    <property type="entry name" value="GLYCOSIDE HYDROLASE FAMILY 5 DOMAIN-CONTAINING PROTEIN"/>
    <property type="match status" value="1"/>
</dbReference>
<feature type="domain" description="Glycoside hydrolase family 5" evidence="4">
    <location>
        <begin position="68"/>
        <end position="379"/>
    </location>
</feature>
<keyword evidence="1 5" id="KW-0378">Hydrolase</keyword>
<dbReference type="PANTHER" id="PTHR34142">
    <property type="entry name" value="ENDO-BETA-1,4-GLUCANASE A"/>
    <property type="match status" value="1"/>
</dbReference>
<reference evidence="5" key="1">
    <citation type="submission" date="2022-06" db="EMBL/GenBank/DDBJ databases">
        <title>Natrinema sp. a new haloarchaeum isolate from saline soil.</title>
        <authorList>
            <person name="Strakova D."/>
            <person name="Galisteo C."/>
            <person name="Sanchez-Porro C."/>
            <person name="Ventosa A."/>
        </authorList>
    </citation>
    <scope>NUCLEOTIDE SEQUENCE</scope>
    <source>
        <strain evidence="5">S1CR25-10</strain>
    </source>
</reference>
<evidence type="ECO:0000256" key="3">
    <source>
        <dbReference type="SAM" id="MobiDB-lite"/>
    </source>
</evidence>
<dbReference type="Gene3D" id="3.20.20.80">
    <property type="entry name" value="Glycosidases"/>
    <property type="match status" value="1"/>
</dbReference>
<dbReference type="PROSITE" id="PS00659">
    <property type="entry name" value="GLYCOSYL_HYDROL_F5"/>
    <property type="match status" value="1"/>
</dbReference>
<evidence type="ECO:0000256" key="1">
    <source>
        <dbReference type="ARBA" id="ARBA00022801"/>
    </source>
</evidence>
<keyword evidence="6" id="KW-1185">Reference proteome</keyword>
<dbReference type="InterPro" id="IPR018087">
    <property type="entry name" value="Glyco_hydro_5_CS"/>
</dbReference>
<feature type="region of interest" description="Disordered" evidence="3">
    <location>
        <begin position="1"/>
        <end position="25"/>
    </location>
</feature>
<sequence length="500" mass="55901">MVDRSTTGEKRETERGDRGSLRPTRRAVVKAAGVGTAGLALGRLSGSAAAVDDPTPRLGTDGKWIVTEDGRRVKLRGLSPASLDYIDASWFPKSQREILEHATDGERWHPNVVRLPIGEDAVHERGLDYVVDELLRPAVDLLADRGVYAMIDFHLIRPYVEAMAHGEGMVGDGWADSLDGLGFDPHVDTDDLLTEFWSAVAPAFADDENVLFELYNEPTLPVTWSSYGEHGPAVTTAEDEWLLWRDTAQSWIDLIRTDAPETPIVIGSPDWTSRTRFAAEYPFEGENLIYAAHIYPANGLPYETVERGSEGDTEEVGPFDPEYGAPADDVPVVVTEFGWDPAEEFEENVDSGTTSDWGEPVREWMESYENMGWLAWCFDDTWAPTFFDSPGEGAAEPWELKDNTEQMGWFVREWLEDTKDDTFVGDDSDWIDLGEHRAYDRDGDGLYEDVNGDNETTHGDVNTLFEHRDADGVQNNPEQFDFDGNGRFGFSDILALLEEL</sequence>
<dbReference type="PROSITE" id="PS51318">
    <property type="entry name" value="TAT"/>
    <property type="match status" value="1"/>
</dbReference>
<evidence type="ECO:0000256" key="2">
    <source>
        <dbReference type="ARBA" id="ARBA00023295"/>
    </source>
</evidence>
<accession>A0A9Q4Q386</accession>
<dbReference type="GO" id="GO:0000272">
    <property type="term" value="P:polysaccharide catabolic process"/>
    <property type="evidence" value="ECO:0007669"/>
    <property type="project" value="InterPro"/>
</dbReference>
<dbReference type="InterPro" id="IPR017853">
    <property type="entry name" value="GH"/>
</dbReference>
<protein>
    <submittedName>
        <fullName evidence="5">Glycoside hydrolase family 5 protein</fullName>
    </submittedName>
</protein>
<organism evidence="5 6">
    <name type="scientific">Natrinema salsiterrestre</name>
    <dbReference type="NCBI Taxonomy" id="2950540"/>
    <lineage>
        <taxon>Archaea</taxon>
        <taxon>Methanobacteriati</taxon>
        <taxon>Methanobacteriota</taxon>
        <taxon>Stenosarchaea group</taxon>
        <taxon>Halobacteria</taxon>
        <taxon>Halobacteriales</taxon>
        <taxon>Natrialbaceae</taxon>
        <taxon>Natrinema</taxon>
    </lineage>
</organism>
<feature type="compositionally biased region" description="Basic and acidic residues" evidence="3">
    <location>
        <begin position="1"/>
        <end position="20"/>
    </location>
</feature>
<dbReference type="Pfam" id="PF00150">
    <property type="entry name" value="Cellulase"/>
    <property type="match status" value="1"/>
</dbReference>
<dbReference type="SUPFAM" id="SSF51445">
    <property type="entry name" value="(Trans)glycosidases"/>
    <property type="match status" value="1"/>
</dbReference>
<keyword evidence="2" id="KW-0326">Glycosidase</keyword>
<dbReference type="AlphaFoldDB" id="A0A9Q4Q386"/>
<dbReference type="InterPro" id="IPR006311">
    <property type="entry name" value="TAT_signal"/>
</dbReference>
<proteinExistence type="predicted"/>
<dbReference type="Proteomes" id="UP001154061">
    <property type="component" value="Unassembled WGS sequence"/>
</dbReference>
<evidence type="ECO:0000259" key="4">
    <source>
        <dbReference type="Pfam" id="PF00150"/>
    </source>
</evidence>
<gene>
    <name evidence="5" type="ORF">NDI89_16995</name>
</gene>
<dbReference type="RefSeq" id="WP_277523164.1">
    <property type="nucleotide sequence ID" value="NZ_JAMQOT010000006.1"/>
</dbReference>
<dbReference type="GO" id="GO:0004553">
    <property type="term" value="F:hydrolase activity, hydrolyzing O-glycosyl compounds"/>
    <property type="evidence" value="ECO:0007669"/>
    <property type="project" value="InterPro"/>
</dbReference>